<dbReference type="OrthoDB" id="3247418at2759"/>
<dbReference type="EMBL" id="JADNYJ010000153">
    <property type="protein sequence ID" value="KAF8878986.1"/>
    <property type="molecule type" value="Genomic_DNA"/>
</dbReference>
<comment type="caution">
    <text evidence="1">The sequence shown here is derived from an EMBL/GenBank/DDBJ whole genome shotgun (WGS) entry which is preliminary data.</text>
</comment>
<proteinExistence type="predicted"/>
<sequence length="244" mass="27838">MLSLISAVAIASSHTTSRNHAELYLLHMKNYLEGIREVVPDYNFHPNHHMSLHLGEYLCFFGPVQGWWTFPFKCLIGLLERMPTNFQNGQLEETIAKAFVKSANLRALTMKSGCPTAIKNCHNFFSKLVDPDIRDTIITEIASFVTVQHDSNPLEEPRYENLTLSKATQKALHDYLHRSPCVVKKMRYFTRAKWTYSIPSHHKGNAAILIHPETGNESLPAQIEDIVQISSERYFSPYAIIAHV</sequence>
<evidence type="ECO:0000313" key="1">
    <source>
        <dbReference type="EMBL" id="KAF8878986.1"/>
    </source>
</evidence>
<dbReference type="Proteomes" id="UP000724874">
    <property type="component" value="Unassembled WGS sequence"/>
</dbReference>
<reference evidence="1" key="1">
    <citation type="submission" date="2020-11" db="EMBL/GenBank/DDBJ databases">
        <authorList>
            <consortium name="DOE Joint Genome Institute"/>
            <person name="Ahrendt S."/>
            <person name="Riley R."/>
            <person name="Andreopoulos W."/>
            <person name="LaButti K."/>
            <person name="Pangilinan J."/>
            <person name="Ruiz-duenas F.J."/>
            <person name="Barrasa J.M."/>
            <person name="Sanchez-Garcia M."/>
            <person name="Camarero S."/>
            <person name="Miyauchi S."/>
            <person name="Serrano A."/>
            <person name="Linde D."/>
            <person name="Babiker R."/>
            <person name="Drula E."/>
            <person name="Ayuso-Fernandez I."/>
            <person name="Pacheco R."/>
            <person name="Padilla G."/>
            <person name="Ferreira P."/>
            <person name="Barriuso J."/>
            <person name="Kellner H."/>
            <person name="Castanera R."/>
            <person name="Alfaro M."/>
            <person name="Ramirez L."/>
            <person name="Pisabarro A.G."/>
            <person name="Kuo A."/>
            <person name="Tritt A."/>
            <person name="Lipzen A."/>
            <person name="He G."/>
            <person name="Yan M."/>
            <person name="Ng V."/>
            <person name="Cullen D."/>
            <person name="Martin F."/>
            <person name="Rosso M.-N."/>
            <person name="Henrissat B."/>
            <person name="Hibbett D."/>
            <person name="Martinez A.T."/>
            <person name="Grigoriev I.V."/>
        </authorList>
    </citation>
    <scope>NUCLEOTIDE SEQUENCE</scope>
    <source>
        <strain evidence="1">AH 44721</strain>
    </source>
</reference>
<keyword evidence="2" id="KW-1185">Reference proteome</keyword>
<protein>
    <recommendedName>
        <fullName evidence="3">DUF4218 domain-containing protein</fullName>
    </recommendedName>
</protein>
<evidence type="ECO:0008006" key="3">
    <source>
        <dbReference type="Google" id="ProtNLM"/>
    </source>
</evidence>
<gene>
    <name evidence="1" type="ORF">CPB84DRAFT_1852223</name>
</gene>
<organism evidence="1 2">
    <name type="scientific">Gymnopilus junonius</name>
    <name type="common">Spectacular rustgill mushroom</name>
    <name type="synonym">Gymnopilus spectabilis subsp. junonius</name>
    <dbReference type="NCBI Taxonomy" id="109634"/>
    <lineage>
        <taxon>Eukaryota</taxon>
        <taxon>Fungi</taxon>
        <taxon>Dikarya</taxon>
        <taxon>Basidiomycota</taxon>
        <taxon>Agaricomycotina</taxon>
        <taxon>Agaricomycetes</taxon>
        <taxon>Agaricomycetidae</taxon>
        <taxon>Agaricales</taxon>
        <taxon>Agaricineae</taxon>
        <taxon>Hymenogastraceae</taxon>
        <taxon>Gymnopilus</taxon>
    </lineage>
</organism>
<evidence type="ECO:0000313" key="2">
    <source>
        <dbReference type="Proteomes" id="UP000724874"/>
    </source>
</evidence>
<dbReference type="AlphaFoldDB" id="A0A9P5NC92"/>
<accession>A0A9P5NC92</accession>
<name>A0A9P5NC92_GYMJU</name>